<dbReference type="EMBL" id="KB201304">
    <property type="protein sequence ID" value="ESO97917.1"/>
    <property type="molecule type" value="Genomic_DNA"/>
</dbReference>
<dbReference type="OMA" id="SWTRWIL"/>
<dbReference type="STRING" id="225164.V4ALD7"/>
<dbReference type="Pfam" id="PF00472">
    <property type="entry name" value="RF-1"/>
    <property type="match status" value="1"/>
</dbReference>
<dbReference type="InterPro" id="IPR000352">
    <property type="entry name" value="Pep_chain_release_fac_I"/>
</dbReference>
<dbReference type="OrthoDB" id="277888at2759"/>
<sequence length="141" mass="16202">MLRSLVQLTKPTTLVNINNSTRLISKKNYKFPELLESDLEESFVRGSGSGGQKINKTNSNVVLKHKPTGIVISCQDSRLQNENRVFARQRLKEKLDYLYNGENSYFALKKAENNKQRASTKSKNQKKRELKSAFHEREGLD</sequence>
<dbReference type="KEGG" id="lgi:LOTGIDRAFT_103736"/>
<dbReference type="RefSeq" id="XP_009051757.1">
    <property type="nucleotide sequence ID" value="XM_009053509.1"/>
</dbReference>
<evidence type="ECO:0000256" key="1">
    <source>
        <dbReference type="ARBA" id="ARBA00004173"/>
    </source>
</evidence>
<feature type="region of interest" description="Disordered" evidence="5">
    <location>
        <begin position="110"/>
        <end position="141"/>
    </location>
</feature>
<evidence type="ECO:0000256" key="3">
    <source>
        <dbReference type="ARBA" id="ARBA00022946"/>
    </source>
</evidence>
<protein>
    <recommendedName>
        <fullName evidence="6">Prokaryotic-type class I peptide chain release factors domain-containing protein</fullName>
    </recommendedName>
</protein>
<comment type="similarity">
    <text evidence="2">Belongs to the prokaryotic/mitochondrial release factor family.</text>
</comment>
<dbReference type="HOGENOM" id="CLU_089470_4_4_1"/>
<dbReference type="PANTHER" id="PTHR46203:SF1">
    <property type="entry name" value="MITOCHONDRIAL TRANSLATION RELEASE FACTOR IN RESCUE"/>
    <property type="match status" value="1"/>
</dbReference>
<dbReference type="GeneID" id="20229778"/>
<feature type="compositionally biased region" description="Basic residues" evidence="5">
    <location>
        <begin position="118"/>
        <end position="129"/>
    </location>
</feature>
<dbReference type="InterPro" id="IPR045853">
    <property type="entry name" value="Pep_chain_release_fac_I_sf"/>
</dbReference>
<reference evidence="7 8" key="1">
    <citation type="journal article" date="2013" name="Nature">
        <title>Insights into bilaterian evolution from three spiralian genomes.</title>
        <authorList>
            <person name="Simakov O."/>
            <person name="Marletaz F."/>
            <person name="Cho S.J."/>
            <person name="Edsinger-Gonzales E."/>
            <person name="Havlak P."/>
            <person name="Hellsten U."/>
            <person name="Kuo D.H."/>
            <person name="Larsson T."/>
            <person name="Lv J."/>
            <person name="Arendt D."/>
            <person name="Savage R."/>
            <person name="Osoegawa K."/>
            <person name="de Jong P."/>
            <person name="Grimwood J."/>
            <person name="Chapman J.A."/>
            <person name="Shapiro H."/>
            <person name="Aerts A."/>
            <person name="Otillar R.P."/>
            <person name="Terry A.Y."/>
            <person name="Boore J.L."/>
            <person name="Grigoriev I.V."/>
            <person name="Lindberg D.R."/>
            <person name="Seaver E.C."/>
            <person name="Weisblat D.A."/>
            <person name="Putnam N.H."/>
            <person name="Rokhsar D.S."/>
        </authorList>
    </citation>
    <scope>NUCLEOTIDE SEQUENCE [LARGE SCALE GENOMIC DNA]</scope>
</reference>
<evidence type="ECO:0000259" key="6">
    <source>
        <dbReference type="Pfam" id="PF00472"/>
    </source>
</evidence>
<proteinExistence type="inferred from homology"/>
<dbReference type="Gene3D" id="3.30.160.20">
    <property type="match status" value="1"/>
</dbReference>
<evidence type="ECO:0000256" key="4">
    <source>
        <dbReference type="ARBA" id="ARBA00023128"/>
    </source>
</evidence>
<comment type="subcellular location">
    <subcellularLocation>
        <location evidence="1">Mitochondrion</location>
    </subcellularLocation>
</comment>
<organism evidence="7 8">
    <name type="scientific">Lottia gigantea</name>
    <name type="common">Giant owl limpet</name>
    <dbReference type="NCBI Taxonomy" id="225164"/>
    <lineage>
        <taxon>Eukaryota</taxon>
        <taxon>Metazoa</taxon>
        <taxon>Spiralia</taxon>
        <taxon>Lophotrochozoa</taxon>
        <taxon>Mollusca</taxon>
        <taxon>Gastropoda</taxon>
        <taxon>Patellogastropoda</taxon>
        <taxon>Lottioidea</taxon>
        <taxon>Lottiidae</taxon>
        <taxon>Lottia</taxon>
    </lineage>
</organism>
<dbReference type="PANTHER" id="PTHR46203">
    <property type="entry name" value="PROBABLE PEPTIDE CHAIN RELEASE FACTOR C12ORF65"/>
    <property type="match status" value="1"/>
</dbReference>
<keyword evidence="3" id="KW-0809">Transit peptide</keyword>
<dbReference type="SUPFAM" id="SSF75620">
    <property type="entry name" value="Release factor"/>
    <property type="match status" value="1"/>
</dbReference>
<name>V4ALD7_LOTGI</name>
<feature type="domain" description="Prokaryotic-type class I peptide chain release factors" evidence="6">
    <location>
        <begin position="34"/>
        <end position="128"/>
    </location>
</feature>
<keyword evidence="4" id="KW-0496">Mitochondrion</keyword>
<dbReference type="Proteomes" id="UP000030746">
    <property type="component" value="Unassembled WGS sequence"/>
</dbReference>
<evidence type="ECO:0000256" key="2">
    <source>
        <dbReference type="ARBA" id="ARBA00010835"/>
    </source>
</evidence>
<accession>V4ALD7</accession>
<dbReference type="GO" id="GO:0005739">
    <property type="term" value="C:mitochondrion"/>
    <property type="evidence" value="ECO:0007669"/>
    <property type="project" value="UniProtKB-SubCell"/>
</dbReference>
<dbReference type="GO" id="GO:0003747">
    <property type="term" value="F:translation release factor activity"/>
    <property type="evidence" value="ECO:0007669"/>
    <property type="project" value="InterPro"/>
</dbReference>
<dbReference type="CTD" id="20229778"/>
<gene>
    <name evidence="7" type="ORF">LOTGIDRAFT_103736</name>
</gene>
<dbReference type="InterPro" id="IPR052405">
    <property type="entry name" value="Mito_Transl_Release_Factor"/>
</dbReference>
<feature type="compositionally biased region" description="Basic and acidic residues" evidence="5">
    <location>
        <begin position="130"/>
        <end position="141"/>
    </location>
</feature>
<evidence type="ECO:0000256" key="5">
    <source>
        <dbReference type="SAM" id="MobiDB-lite"/>
    </source>
</evidence>
<evidence type="ECO:0000313" key="7">
    <source>
        <dbReference type="EMBL" id="ESO97917.1"/>
    </source>
</evidence>
<evidence type="ECO:0000313" key="8">
    <source>
        <dbReference type="Proteomes" id="UP000030746"/>
    </source>
</evidence>
<keyword evidence="8" id="KW-1185">Reference proteome</keyword>
<dbReference type="AlphaFoldDB" id="V4ALD7"/>